<evidence type="ECO:0000313" key="4">
    <source>
        <dbReference type="EMBL" id="KAK2662130.1"/>
    </source>
</evidence>
<dbReference type="EMBL" id="JANJYI010000001">
    <property type="protein sequence ID" value="KAK2662130.1"/>
    <property type="molecule type" value="Genomic_DNA"/>
</dbReference>
<feature type="domain" description="HAT C-terminal dimerisation" evidence="2">
    <location>
        <begin position="276"/>
        <end position="344"/>
    </location>
</feature>
<feature type="compositionally biased region" description="Gly residues" evidence="1">
    <location>
        <begin position="1"/>
        <end position="11"/>
    </location>
</feature>
<dbReference type="InterPro" id="IPR026000">
    <property type="entry name" value="Apc5_dom"/>
</dbReference>
<dbReference type="InterPro" id="IPR012337">
    <property type="entry name" value="RNaseH-like_sf"/>
</dbReference>
<organism evidence="4 5">
    <name type="scientific">Dipteronia dyeriana</name>
    <dbReference type="NCBI Taxonomy" id="168575"/>
    <lineage>
        <taxon>Eukaryota</taxon>
        <taxon>Viridiplantae</taxon>
        <taxon>Streptophyta</taxon>
        <taxon>Embryophyta</taxon>
        <taxon>Tracheophyta</taxon>
        <taxon>Spermatophyta</taxon>
        <taxon>Magnoliopsida</taxon>
        <taxon>eudicotyledons</taxon>
        <taxon>Gunneridae</taxon>
        <taxon>Pentapetalae</taxon>
        <taxon>rosids</taxon>
        <taxon>malvids</taxon>
        <taxon>Sapindales</taxon>
        <taxon>Sapindaceae</taxon>
        <taxon>Hippocastanoideae</taxon>
        <taxon>Acereae</taxon>
        <taxon>Dipteronia</taxon>
    </lineage>
</organism>
<name>A0AAD9XMG2_9ROSI</name>
<evidence type="ECO:0000259" key="2">
    <source>
        <dbReference type="Pfam" id="PF05699"/>
    </source>
</evidence>
<keyword evidence="5" id="KW-1185">Reference proteome</keyword>
<dbReference type="Pfam" id="PF05699">
    <property type="entry name" value="Dimer_Tnp_hAT"/>
    <property type="match status" value="1"/>
</dbReference>
<dbReference type="InterPro" id="IPR052035">
    <property type="entry name" value="ZnF_BED_domain_contain"/>
</dbReference>
<gene>
    <name evidence="4" type="ORF">Ddye_000704</name>
</gene>
<comment type="caution">
    <text evidence="4">The sequence shown here is derived from an EMBL/GenBank/DDBJ whole genome shotgun (WGS) entry which is preliminary data.</text>
</comment>
<reference evidence="4" key="1">
    <citation type="journal article" date="2023" name="Plant J.">
        <title>Genome sequences and population genomics provide insights into the demographic history, inbreeding, and mutation load of two 'living fossil' tree species of Dipteronia.</title>
        <authorList>
            <person name="Feng Y."/>
            <person name="Comes H.P."/>
            <person name="Chen J."/>
            <person name="Zhu S."/>
            <person name="Lu R."/>
            <person name="Zhang X."/>
            <person name="Li P."/>
            <person name="Qiu J."/>
            <person name="Olsen K.M."/>
            <person name="Qiu Y."/>
        </authorList>
    </citation>
    <scope>NUCLEOTIDE SEQUENCE</scope>
    <source>
        <strain evidence="4">KIB01</strain>
    </source>
</reference>
<feature type="compositionally biased region" description="Low complexity" evidence="1">
    <location>
        <begin position="76"/>
        <end position="89"/>
    </location>
</feature>
<protein>
    <submittedName>
        <fullName evidence="4">Uncharacterized protein</fullName>
    </submittedName>
</protein>
<feature type="domain" description="Anaphase-promoting complex subunit 5" evidence="3">
    <location>
        <begin position="422"/>
        <end position="448"/>
    </location>
</feature>
<sequence>MASGSGSGSGSGVRDIPPRHSVSRTGKGRMSEPDPVQPDNIGFDDTTYHEFLQRHAYLESLNYPINPNPLLIISEPNSSQPSALSPSPSNTTNQSENIPDFAVDPNFEEAVEKDKKHLKSDLFILHMKKVTKPNGTYWAVCNYCPKEYKWTKSGGYGTYRKHITTRHPVELAKGNAQSQISRFSTPDTQLFKYSDQANREELARMLYDEYRRIYGPSLNISVPQNENVSQTRSFGVLGAGSALLSQKIKSLRGSSSSSSSQISYDEIETYHSTNFEFIGDDDMDKFDILHWWREHKKHFPILSIRAKQILATPVSTVAVEQEFSTGGNILDARRSLLSPESIQVQISRFPLSKKQNKVTNIEKLAHKHIRQTVHLGSVSYGDETEQGKTGLDWTRLDITCCSILCLECLDRTVNCPIMCLVHFLRYLNSLYNDDYFAALENLHRYFDY</sequence>
<dbReference type="PANTHER" id="PTHR46481:SF7">
    <property type="entry name" value="ZINC FINGER BED DOMAIN-CONTAINING PROTEIN RICESLEEPER 2-LIKE"/>
    <property type="match status" value="1"/>
</dbReference>
<evidence type="ECO:0000256" key="1">
    <source>
        <dbReference type="SAM" id="MobiDB-lite"/>
    </source>
</evidence>
<feature type="non-terminal residue" evidence="4">
    <location>
        <position position="1"/>
    </location>
</feature>
<dbReference type="InterPro" id="IPR008906">
    <property type="entry name" value="HATC_C_dom"/>
</dbReference>
<dbReference type="Proteomes" id="UP001280121">
    <property type="component" value="Unassembled WGS sequence"/>
</dbReference>
<feature type="region of interest" description="Disordered" evidence="1">
    <location>
        <begin position="72"/>
        <end position="99"/>
    </location>
</feature>
<evidence type="ECO:0000313" key="5">
    <source>
        <dbReference type="Proteomes" id="UP001280121"/>
    </source>
</evidence>
<feature type="region of interest" description="Disordered" evidence="1">
    <location>
        <begin position="1"/>
        <end position="44"/>
    </location>
</feature>
<dbReference type="GO" id="GO:0046983">
    <property type="term" value="F:protein dimerization activity"/>
    <property type="evidence" value="ECO:0007669"/>
    <property type="project" value="InterPro"/>
</dbReference>
<proteinExistence type="predicted"/>
<evidence type="ECO:0000259" key="3">
    <source>
        <dbReference type="Pfam" id="PF12862"/>
    </source>
</evidence>
<accession>A0AAD9XMG2</accession>
<dbReference type="SUPFAM" id="SSF53098">
    <property type="entry name" value="Ribonuclease H-like"/>
    <property type="match status" value="1"/>
</dbReference>
<dbReference type="Pfam" id="PF12862">
    <property type="entry name" value="ANAPC5"/>
    <property type="match status" value="1"/>
</dbReference>
<dbReference type="AlphaFoldDB" id="A0AAD9XMG2"/>
<dbReference type="PANTHER" id="PTHR46481">
    <property type="entry name" value="ZINC FINGER BED DOMAIN-CONTAINING PROTEIN 4"/>
    <property type="match status" value="1"/>
</dbReference>